<name>A0A2P2KFR6_RHIMU</name>
<sequence>MGFLVNAYTYVSDIFISNCNCQFILLSALHSPENEKFSTVYLSKVRKVMPCRNVQPTSHLEC</sequence>
<accession>A0A2P2KFR6</accession>
<reference evidence="1" key="1">
    <citation type="submission" date="2018-02" db="EMBL/GenBank/DDBJ databases">
        <title>Rhizophora mucronata_Transcriptome.</title>
        <authorList>
            <person name="Meera S.P."/>
            <person name="Sreeshan A."/>
            <person name="Augustine A."/>
        </authorList>
    </citation>
    <scope>NUCLEOTIDE SEQUENCE</scope>
    <source>
        <tissue evidence="1">Leaf</tissue>
    </source>
</reference>
<protein>
    <submittedName>
        <fullName evidence="1">Transcription factor bHLH104</fullName>
    </submittedName>
</protein>
<evidence type="ECO:0000313" key="1">
    <source>
        <dbReference type="EMBL" id="MBX04566.1"/>
    </source>
</evidence>
<organism evidence="1">
    <name type="scientific">Rhizophora mucronata</name>
    <name type="common">Asiatic mangrove</name>
    <dbReference type="NCBI Taxonomy" id="61149"/>
    <lineage>
        <taxon>Eukaryota</taxon>
        <taxon>Viridiplantae</taxon>
        <taxon>Streptophyta</taxon>
        <taxon>Embryophyta</taxon>
        <taxon>Tracheophyta</taxon>
        <taxon>Spermatophyta</taxon>
        <taxon>Magnoliopsida</taxon>
        <taxon>eudicotyledons</taxon>
        <taxon>Gunneridae</taxon>
        <taxon>Pentapetalae</taxon>
        <taxon>rosids</taxon>
        <taxon>fabids</taxon>
        <taxon>Malpighiales</taxon>
        <taxon>Rhizophoraceae</taxon>
        <taxon>Rhizophora</taxon>
    </lineage>
</organism>
<dbReference type="EMBL" id="GGEC01024082">
    <property type="protein sequence ID" value="MBX04566.1"/>
    <property type="molecule type" value="Transcribed_RNA"/>
</dbReference>
<proteinExistence type="predicted"/>
<dbReference type="AlphaFoldDB" id="A0A2P2KFR6"/>